<feature type="domain" description="Core-binding (CB)" evidence="11">
    <location>
        <begin position="2"/>
        <end position="87"/>
    </location>
</feature>
<keyword evidence="6 9" id="KW-0238">DNA-binding</keyword>
<evidence type="ECO:0000256" key="2">
    <source>
        <dbReference type="ARBA" id="ARBA00022490"/>
    </source>
</evidence>
<evidence type="ECO:0000259" key="10">
    <source>
        <dbReference type="PROSITE" id="PS51898"/>
    </source>
</evidence>
<dbReference type="GO" id="GO:0006313">
    <property type="term" value="P:DNA transposition"/>
    <property type="evidence" value="ECO:0007669"/>
    <property type="project" value="UniProtKB-UniRule"/>
</dbReference>
<dbReference type="InterPro" id="IPR050090">
    <property type="entry name" value="Tyrosine_recombinase_XerCD"/>
</dbReference>
<dbReference type="GO" id="GO:0007059">
    <property type="term" value="P:chromosome segregation"/>
    <property type="evidence" value="ECO:0007669"/>
    <property type="project" value="UniProtKB-UniRule"/>
</dbReference>
<dbReference type="InterPro" id="IPR011010">
    <property type="entry name" value="DNA_brk_join_enz"/>
</dbReference>
<dbReference type="RefSeq" id="WP_136856916.1">
    <property type="nucleotide sequence ID" value="NZ_SUNH01000015.1"/>
</dbReference>
<feature type="active site" evidence="9">
    <location>
        <position position="151"/>
    </location>
</feature>
<sequence>MSRDHQAIGAFLDAQAAEAGAARNTLLAYGRDLRDLSDWLGPRGLTLATLTREQVEDYLAHCDAQGLSRATRARRLSAIRQFTRFALEEGWREDDPAIRIAGPGRSQRIPRTLTQDQIQALLDAAPGIGRTPADRSRNLCLIEMLYATGMRVSELVSLPVSGCRGDPAVLVIRGKGGKDRMVPLGQAARAALRDWLAVRDAAPHGSAMARLLAGKGARWLFPAPGAAGHLPRQSFSRLLGQMAIAAGIDPAQVTPHVIRHAFATHLLEGGADLRSIQMLLGHADLGSTEIYTHVLNHRMRDLVLNHHPLARPVAVDDHPLDPNRTPWTT</sequence>
<feature type="domain" description="Tyr recombinase" evidence="10">
    <location>
        <begin position="108"/>
        <end position="304"/>
    </location>
</feature>
<dbReference type="InterPro" id="IPR004107">
    <property type="entry name" value="Integrase_SAM-like_N"/>
</dbReference>
<comment type="subcellular location">
    <subcellularLocation>
        <location evidence="1 9">Cytoplasm</location>
    </subcellularLocation>
</comment>
<dbReference type="GO" id="GO:0009037">
    <property type="term" value="F:tyrosine-based site-specific recombinase activity"/>
    <property type="evidence" value="ECO:0007669"/>
    <property type="project" value="UniProtKB-UniRule"/>
</dbReference>
<dbReference type="PROSITE" id="PS51900">
    <property type="entry name" value="CB"/>
    <property type="match status" value="1"/>
</dbReference>
<dbReference type="PROSITE" id="PS51898">
    <property type="entry name" value="TYR_RECOMBINASE"/>
    <property type="match status" value="1"/>
</dbReference>
<evidence type="ECO:0000259" key="11">
    <source>
        <dbReference type="PROSITE" id="PS51900"/>
    </source>
</evidence>
<feature type="active site" evidence="9">
    <location>
        <position position="282"/>
    </location>
</feature>
<comment type="caution">
    <text evidence="12">The sequence shown here is derived from an EMBL/GenBank/DDBJ whole genome shotgun (WGS) entry which is preliminary data.</text>
</comment>
<dbReference type="InterPro" id="IPR002104">
    <property type="entry name" value="Integrase_catalytic"/>
</dbReference>
<feature type="active site" description="O-(3'-phospho-DNA)-tyrosine intermediate" evidence="9">
    <location>
        <position position="291"/>
    </location>
</feature>
<dbReference type="HAMAP" id="MF_01808">
    <property type="entry name" value="Recomb_XerC_XerD"/>
    <property type="match status" value="1"/>
</dbReference>
<feature type="active site" evidence="9">
    <location>
        <position position="256"/>
    </location>
</feature>
<dbReference type="GO" id="GO:0003677">
    <property type="term" value="F:DNA binding"/>
    <property type="evidence" value="ECO:0007669"/>
    <property type="project" value="UniProtKB-UniRule"/>
</dbReference>
<comment type="subunit">
    <text evidence="9">Forms a cyclic heterotetrameric complex composed of two molecules of XerC and two molecules of XerD.</text>
</comment>
<dbReference type="EMBL" id="SUNH01000015">
    <property type="protein sequence ID" value="TJZ83713.1"/>
    <property type="molecule type" value="Genomic_DNA"/>
</dbReference>
<keyword evidence="2 9" id="KW-0963">Cytoplasm</keyword>
<dbReference type="Gene3D" id="1.10.150.130">
    <property type="match status" value="1"/>
</dbReference>
<dbReference type="NCBIfam" id="NF001399">
    <property type="entry name" value="PRK00283.1"/>
    <property type="match status" value="1"/>
</dbReference>
<keyword evidence="4 9" id="KW-0159">Chromosome partition</keyword>
<keyword evidence="5 9" id="KW-0229">DNA integration</keyword>
<evidence type="ECO:0000256" key="8">
    <source>
        <dbReference type="ARBA" id="ARBA00023306"/>
    </source>
</evidence>
<dbReference type="GO" id="GO:0051301">
    <property type="term" value="P:cell division"/>
    <property type="evidence" value="ECO:0007669"/>
    <property type="project" value="UniProtKB-KW"/>
</dbReference>
<keyword evidence="13" id="KW-1185">Reference proteome</keyword>
<evidence type="ECO:0000256" key="4">
    <source>
        <dbReference type="ARBA" id="ARBA00022829"/>
    </source>
</evidence>
<dbReference type="PANTHER" id="PTHR30349">
    <property type="entry name" value="PHAGE INTEGRASE-RELATED"/>
    <property type="match status" value="1"/>
</dbReference>
<proteinExistence type="inferred from homology"/>
<evidence type="ECO:0000256" key="1">
    <source>
        <dbReference type="ARBA" id="ARBA00004496"/>
    </source>
</evidence>
<dbReference type="Pfam" id="PF02899">
    <property type="entry name" value="Phage_int_SAM_1"/>
    <property type="match status" value="1"/>
</dbReference>
<keyword evidence="3 9" id="KW-0132">Cell division</keyword>
<keyword evidence="8 9" id="KW-0131">Cell cycle</keyword>
<keyword evidence="7 9" id="KW-0233">DNA recombination</keyword>
<accession>A0A4U0QP88</accession>
<evidence type="ECO:0000313" key="13">
    <source>
        <dbReference type="Proteomes" id="UP000306223"/>
    </source>
</evidence>
<evidence type="ECO:0000256" key="5">
    <source>
        <dbReference type="ARBA" id="ARBA00022908"/>
    </source>
</evidence>
<dbReference type="SUPFAM" id="SSF56349">
    <property type="entry name" value="DNA breaking-rejoining enzymes"/>
    <property type="match status" value="1"/>
</dbReference>
<comment type="similarity">
    <text evidence="9">Belongs to the 'phage' integrase family. XerC subfamily.</text>
</comment>
<name>A0A4U0QP88_9RHOB</name>
<evidence type="ECO:0000313" key="12">
    <source>
        <dbReference type="EMBL" id="TJZ83713.1"/>
    </source>
</evidence>
<dbReference type="Proteomes" id="UP000306223">
    <property type="component" value="Unassembled WGS sequence"/>
</dbReference>
<comment type="function">
    <text evidence="9">Site-specific tyrosine recombinase, which acts by catalyzing the cutting and rejoining of the recombining DNA molecules. The XerC-XerD complex is essential to convert dimers of the bacterial chromosome into monomers to permit their segregation at cell division. It also contributes to the segregational stability of plasmids.</text>
</comment>
<feature type="active site" evidence="9">
    <location>
        <position position="175"/>
    </location>
</feature>
<dbReference type="Gene3D" id="1.10.443.10">
    <property type="entry name" value="Intergrase catalytic core"/>
    <property type="match status" value="1"/>
</dbReference>
<dbReference type="InterPro" id="IPR010998">
    <property type="entry name" value="Integrase_recombinase_N"/>
</dbReference>
<feature type="active site" evidence="9">
    <location>
        <position position="259"/>
    </location>
</feature>
<organism evidence="12 13">
    <name type="scientific">Paracoccus hibiscisoli</name>
    <dbReference type="NCBI Taxonomy" id="2023261"/>
    <lineage>
        <taxon>Bacteria</taxon>
        <taxon>Pseudomonadati</taxon>
        <taxon>Pseudomonadota</taxon>
        <taxon>Alphaproteobacteria</taxon>
        <taxon>Rhodobacterales</taxon>
        <taxon>Paracoccaceae</taxon>
        <taxon>Paracoccus</taxon>
    </lineage>
</organism>
<gene>
    <name evidence="9" type="primary">xerC</name>
    <name evidence="12" type="ORF">FA740_11470</name>
</gene>
<dbReference type="PANTHER" id="PTHR30349:SF90">
    <property type="entry name" value="TYROSINE RECOMBINASE XERD"/>
    <property type="match status" value="1"/>
</dbReference>
<protein>
    <recommendedName>
        <fullName evidence="9">Tyrosine recombinase XerC</fullName>
    </recommendedName>
</protein>
<dbReference type="OrthoDB" id="9801717at2"/>
<evidence type="ECO:0000256" key="3">
    <source>
        <dbReference type="ARBA" id="ARBA00022618"/>
    </source>
</evidence>
<dbReference type="InterPro" id="IPR023009">
    <property type="entry name" value="Tyrosine_recombinase_XerC/XerD"/>
</dbReference>
<evidence type="ECO:0000256" key="6">
    <source>
        <dbReference type="ARBA" id="ARBA00023125"/>
    </source>
</evidence>
<dbReference type="InterPro" id="IPR044068">
    <property type="entry name" value="CB"/>
</dbReference>
<dbReference type="Pfam" id="PF00589">
    <property type="entry name" value="Phage_integrase"/>
    <property type="match status" value="1"/>
</dbReference>
<dbReference type="AlphaFoldDB" id="A0A4U0QP88"/>
<evidence type="ECO:0000256" key="7">
    <source>
        <dbReference type="ARBA" id="ARBA00023172"/>
    </source>
</evidence>
<evidence type="ECO:0000256" key="9">
    <source>
        <dbReference type="HAMAP-Rule" id="MF_01808"/>
    </source>
</evidence>
<dbReference type="GO" id="GO:0005737">
    <property type="term" value="C:cytoplasm"/>
    <property type="evidence" value="ECO:0007669"/>
    <property type="project" value="UniProtKB-SubCell"/>
</dbReference>
<reference evidence="12 13" key="1">
    <citation type="submission" date="2019-04" db="EMBL/GenBank/DDBJ databases">
        <authorList>
            <person name="Li J."/>
        </authorList>
    </citation>
    <scope>NUCLEOTIDE SEQUENCE [LARGE SCALE GENOMIC DNA]</scope>
    <source>
        <strain evidence="12 13">CCTCC AB2016182</strain>
    </source>
</reference>
<dbReference type="InterPro" id="IPR013762">
    <property type="entry name" value="Integrase-like_cat_sf"/>
</dbReference>